<evidence type="ECO:0000256" key="2">
    <source>
        <dbReference type="ARBA" id="ARBA00023239"/>
    </source>
</evidence>
<evidence type="ECO:0000256" key="6">
    <source>
        <dbReference type="SAM" id="Phobius"/>
    </source>
</evidence>
<reference evidence="7 8" key="1">
    <citation type="submission" date="2016-07" db="EMBL/GenBank/DDBJ databases">
        <title>Pervasive Adenine N6-methylation of Active Genes in Fungi.</title>
        <authorList>
            <consortium name="DOE Joint Genome Institute"/>
            <person name="Mondo S.J."/>
            <person name="Dannebaum R.O."/>
            <person name="Kuo R.C."/>
            <person name="Labutti K."/>
            <person name="Haridas S."/>
            <person name="Kuo A."/>
            <person name="Salamov A."/>
            <person name="Ahrendt S.R."/>
            <person name="Lipzen A."/>
            <person name="Sullivan W."/>
            <person name="Andreopoulos W.B."/>
            <person name="Clum A."/>
            <person name="Lindquist E."/>
            <person name="Daum C."/>
            <person name="Ramamoorthy G.K."/>
            <person name="Gryganskyi A."/>
            <person name="Culley D."/>
            <person name="Magnuson J.K."/>
            <person name="James T.Y."/>
            <person name="O'Malley M.A."/>
            <person name="Stajich J.E."/>
            <person name="Spatafora J.W."/>
            <person name="Visel A."/>
            <person name="Grigoriev I.V."/>
        </authorList>
    </citation>
    <scope>NUCLEOTIDE SEQUENCE [LARGE SCALE GENOMIC DNA]</scope>
    <source>
        <strain evidence="7 8">CBS 129021</strain>
    </source>
</reference>
<comment type="caution">
    <text evidence="7">The sequence shown here is derived from an EMBL/GenBank/DDBJ whole genome shotgun (WGS) entry which is preliminary data.</text>
</comment>
<dbReference type="Gene3D" id="3.10.490.10">
    <property type="entry name" value="Gamma-glutamyl cyclotransferase-like"/>
    <property type="match status" value="1"/>
</dbReference>
<gene>
    <name evidence="7" type="ORF">BCR38DRAFT_327419</name>
</gene>
<keyword evidence="6" id="KW-0472">Membrane</keyword>
<accession>A0A1Y2DLP7</accession>
<dbReference type="OrthoDB" id="2017317at2759"/>
<name>A0A1Y2DLP7_9PEZI</name>
<dbReference type="InterPro" id="IPR017939">
    <property type="entry name" value="G-Glutamylcylcotransferase"/>
</dbReference>
<feature type="binding site" evidence="4">
    <location>
        <begin position="34"/>
        <end position="39"/>
    </location>
    <ligand>
        <name>substrate</name>
    </ligand>
</feature>
<evidence type="ECO:0000313" key="7">
    <source>
        <dbReference type="EMBL" id="ORY60203.1"/>
    </source>
</evidence>
<dbReference type="PANTHER" id="PTHR12935:SF0">
    <property type="entry name" value="GAMMA-GLUTAMYLCYCLOTRANSFERASE"/>
    <property type="match status" value="1"/>
</dbReference>
<evidence type="ECO:0000256" key="5">
    <source>
        <dbReference type="SAM" id="MobiDB-lite"/>
    </source>
</evidence>
<dbReference type="RefSeq" id="XP_040712637.1">
    <property type="nucleotide sequence ID" value="XM_040854827.1"/>
</dbReference>
<evidence type="ECO:0000256" key="4">
    <source>
        <dbReference type="PIRSR" id="PIRSR617939-2"/>
    </source>
</evidence>
<feature type="region of interest" description="Disordered" evidence="5">
    <location>
        <begin position="88"/>
        <end position="114"/>
    </location>
</feature>
<sequence length="323" mass="36248">YRPISSIPRASPERLALASPDKPPSPDAANTILYLAYGSNLCAETFLVGRGIRPISQINVSAPSFDLTFDLPGIPYSEPCFANIAPRKLPKPPPIDDPTKPPIGPPPHNTLPSLPVRRPTWSKGLIGVVYEVSPTDYATIINTEGGGAGYQDILAPCVALPPPFQIPEKPPVPEIPKPFLAHTLYAPRLPADPPTDRWYQKFLTPVRRPEADYAQPSPRYLKKIRDGAAEHYLPDEYQAYLARLDAYEITRRKQEVGKWLFFLLWSPVFATMLALAKLLADEKGRVPRWLGVTMSVFFNMIWMSYDRFFKSRFGDGERTMEDD</sequence>
<feature type="binding site" evidence="4">
    <location>
        <position position="220"/>
    </location>
    <ligand>
        <name>substrate</name>
    </ligand>
</feature>
<keyword evidence="6" id="KW-0812">Transmembrane</keyword>
<feature type="transmembrane region" description="Helical" evidence="6">
    <location>
        <begin position="286"/>
        <end position="305"/>
    </location>
</feature>
<keyword evidence="2" id="KW-0456">Lyase</keyword>
<protein>
    <recommendedName>
        <fullName evidence="1">gamma-glutamylcyclotransferase</fullName>
        <ecNumber evidence="1">4.3.2.9</ecNumber>
    </recommendedName>
</protein>
<feature type="compositionally biased region" description="Pro residues" evidence="5">
    <location>
        <begin position="91"/>
        <end position="109"/>
    </location>
</feature>
<dbReference type="STRING" id="1141098.A0A1Y2DLP7"/>
<dbReference type="EMBL" id="MCFJ01000012">
    <property type="protein sequence ID" value="ORY60203.1"/>
    <property type="molecule type" value="Genomic_DNA"/>
</dbReference>
<feature type="active site" description="Proton acceptor" evidence="3">
    <location>
        <position position="144"/>
    </location>
</feature>
<dbReference type="GO" id="GO:0003839">
    <property type="term" value="F:gamma-glutamylcyclotransferase activity"/>
    <property type="evidence" value="ECO:0007669"/>
    <property type="project" value="UniProtKB-EC"/>
</dbReference>
<evidence type="ECO:0000313" key="8">
    <source>
        <dbReference type="Proteomes" id="UP000193689"/>
    </source>
</evidence>
<evidence type="ECO:0000256" key="1">
    <source>
        <dbReference type="ARBA" id="ARBA00012346"/>
    </source>
</evidence>
<dbReference type="InParanoid" id="A0A1Y2DLP7"/>
<organism evidence="7 8">
    <name type="scientific">Pseudomassariella vexata</name>
    <dbReference type="NCBI Taxonomy" id="1141098"/>
    <lineage>
        <taxon>Eukaryota</taxon>
        <taxon>Fungi</taxon>
        <taxon>Dikarya</taxon>
        <taxon>Ascomycota</taxon>
        <taxon>Pezizomycotina</taxon>
        <taxon>Sordariomycetes</taxon>
        <taxon>Xylariomycetidae</taxon>
        <taxon>Amphisphaeriales</taxon>
        <taxon>Pseudomassariaceae</taxon>
        <taxon>Pseudomassariella</taxon>
    </lineage>
</organism>
<keyword evidence="8" id="KW-1185">Reference proteome</keyword>
<feature type="transmembrane region" description="Helical" evidence="6">
    <location>
        <begin position="259"/>
        <end position="280"/>
    </location>
</feature>
<dbReference type="AlphaFoldDB" id="A0A1Y2DLP7"/>
<dbReference type="Proteomes" id="UP000193689">
    <property type="component" value="Unassembled WGS sequence"/>
</dbReference>
<feature type="non-terminal residue" evidence="7">
    <location>
        <position position="323"/>
    </location>
</feature>
<dbReference type="GeneID" id="63771039"/>
<proteinExistence type="predicted"/>
<dbReference type="EC" id="4.3.2.9" evidence="1"/>
<keyword evidence="6" id="KW-1133">Transmembrane helix</keyword>
<dbReference type="PANTHER" id="PTHR12935">
    <property type="entry name" value="GAMMA-GLUTAMYLCYCLOTRANSFERASE"/>
    <property type="match status" value="1"/>
</dbReference>
<evidence type="ECO:0000256" key="3">
    <source>
        <dbReference type="PIRSR" id="PIRSR617939-1"/>
    </source>
</evidence>
<feature type="non-terminal residue" evidence="7">
    <location>
        <position position="1"/>
    </location>
</feature>